<keyword evidence="1" id="KW-0812">Transmembrane</keyword>
<proteinExistence type="predicted"/>
<gene>
    <name evidence="2" type="ORF">SEV965_LOCUS8152</name>
</gene>
<reference evidence="2" key="1">
    <citation type="submission" date="2021-02" db="EMBL/GenBank/DDBJ databases">
        <authorList>
            <person name="Nowell W R."/>
        </authorList>
    </citation>
    <scope>NUCLEOTIDE SEQUENCE</scope>
</reference>
<evidence type="ECO:0000256" key="1">
    <source>
        <dbReference type="SAM" id="Phobius"/>
    </source>
</evidence>
<protein>
    <submittedName>
        <fullName evidence="2">Uncharacterized protein</fullName>
    </submittedName>
</protein>
<sequence length="116" mass="13247">MNVRHRLSTVSQIHLPYGDEYCSQERVALAGSDFQRQLVFSRVEDSARPVNQRRLSVISEIYYPIEHEESRHESTINEAPVQAESNKRRRQILFIAEPIIVSLILLPTVALLCGCG</sequence>
<dbReference type="Proteomes" id="UP000663889">
    <property type="component" value="Unassembled WGS sequence"/>
</dbReference>
<dbReference type="EMBL" id="CAJNOU010000295">
    <property type="protein sequence ID" value="CAF0949134.1"/>
    <property type="molecule type" value="Genomic_DNA"/>
</dbReference>
<accession>A0A814CU27</accession>
<evidence type="ECO:0000313" key="3">
    <source>
        <dbReference type="Proteomes" id="UP000663889"/>
    </source>
</evidence>
<feature type="transmembrane region" description="Helical" evidence="1">
    <location>
        <begin position="92"/>
        <end position="112"/>
    </location>
</feature>
<dbReference type="AlphaFoldDB" id="A0A814CU27"/>
<evidence type="ECO:0000313" key="2">
    <source>
        <dbReference type="EMBL" id="CAF0949134.1"/>
    </source>
</evidence>
<keyword evidence="1" id="KW-0472">Membrane</keyword>
<name>A0A814CU27_9BILA</name>
<comment type="caution">
    <text evidence="2">The sequence shown here is derived from an EMBL/GenBank/DDBJ whole genome shotgun (WGS) entry which is preliminary data.</text>
</comment>
<organism evidence="2 3">
    <name type="scientific">Rotaria sordida</name>
    <dbReference type="NCBI Taxonomy" id="392033"/>
    <lineage>
        <taxon>Eukaryota</taxon>
        <taxon>Metazoa</taxon>
        <taxon>Spiralia</taxon>
        <taxon>Gnathifera</taxon>
        <taxon>Rotifera</taxon>
        <taxon>Eurotatoria</taxon>
        <taxon>Bdelloidea</taxon>
        <taxon>Philodinida</taxon>
        <taxon>Philodinidae</taxon>
        <taxon>Rotaria</taxon>
    </lineage>
</organism>
<keyword evidence="1" id="KW-1133">Transmembrane helix</keyword>